<dbReference type="Proteomes" id="UP000468388">
    <property type="component" value="Unassembled WGS sequence"/>
</dbReference>
<dbReference type="AlphaFoldDB" id="A0A6N8J3T0"/>
<dbReference type="InterPro" id="IPR050204">
    <property type="entry name" value="AraC_XylS_family_regulators"/>
</dbReference>
<dbReference type="GO" id="GO:0003700">
    <property type="term" value="F:DNA-binding transcription factor activity"/>
    <property type="evidence" value="ECO:0007669"/>
    <property type="project" value="InterPro"/>
</dbReference>
<keyword evidence="3" id="KW-0804">Transcription</keyword>
<dbReference type="PROSITE" id="PS01124">
    <property type="entry name" value="HTH_ARAC_FAMILY_2"/>
    <property type="match status" value="1"/>
</dbReference>
<protein>
    <submittedName>
        <fullName evidence="5">Helix-turn-helix domain-containing protein</fullName>
    </submittedName>
</protein>
<dbReference type="PANTHER" id="PTHR46796:SF13">
    <property type="entry name" value="HTH-TYPE TRANSCRIPTIONAL ACTIVATOR RHAS"/>
    <property type="match status" value="1"/>
</dbReference>
<dbReference type="InterPro" id="IPR046532">
    <property type="entry name" value="DUF6597"/>
</dbReference>
<dbReference type="GO" id="GO:0043565">
    <property type="term" value="F:sequence-specific DNA binding"/>
    <property type="evidence" value="ECO:0007669"/>
    <property type="project" value="InterPro"/>
</dbReference>
<sequence length="276" mass="31838">MGLTGKHFEAEPPLSGIVKHFYAIQTTPDYEENTGHLSPNYEMMLIFNFGSPVRISFAAEPLSNLQIEHLALLGPLRKMLNYELLKNTDILAVVFNLDGFYRLFQLPMDEMDSETVHYPDEATYHELWSILNGTPYNDRPQILSDYILSFTHISDNASLPLLEGAGYFNDPSIEPVKAIAEDANLSERTIQSRFKKYVGYSPKEMLRFLRFKQVITSIEQNTGNEIDWFDLIHDFGYHDQSHLIKDFNHYLGISPQTFIKKFFGKEFCTTKPGKNY</sequence>
<evidence type="ECO:0000313" key="6">
    <source>
        <dbReference type="Proteomes" id="UP000468388"/>
    </source>
</evidence>
<comment type="caution">
    <text evidence="5">The sequence shown here is derived from an EMBL/GenBank/DDBJ whole genome shotgun (WGS) entry which is preliminary data.</text>
</comment>
<gene>
    <name evidence="5" type="ORF">GO495_04625</name>
</gene>
<evidence type="ECO:0000256" key="2">
    <source>
        <dbReference type="ARBA" id="ARBA00023125"/>
    </source>
</evidence>
<dbReference type="EMBL" id="WRXO01000001">
    <property type="protein sequence ID" value="MVT39857.1"/>
    <property type="molecule type" value="Genomic_DNA"/>
</dbReference>
<keyword evidence="6" id="KW-1185">Reference proteome</keyword>
<keyword evidence="2" id="KW-0238">DNA-binding</keyword>
<dbReference type="RefSeq" id="WP_157298503.1">
    <property type="nucleotide sequence ID" value="NZ_BAAAZB010000005.1"/>
</dbReference>
<dbReference type="Pfam" id="PF12833">
    <property type="entry name" value="HTH_18"/>
    <property type="match status" value="1"/>
</dbReference>
<feature type="domain" description="HTH araC/xylS-type" evidence="4">
    <location>
        <begin position="176"/>
        <end position="261"/>
    </location>
</feature>
<evidence type="ECO:0000259" key="4">
    <source>
        <dbReference type="PROSITE" id="PS01124"/>
    </source>
</evidence>
<evidence type="ECO:0000313" key="5">
    <source>
        <dbReference type="EMBL" id="MVT39857.1"/>
    </source>
</evidence>
<reference evidence="5 6" key="1">
    <citation type="submission" date="2019-12" db="EMBL/GenBank/DDBJ databases">
        <title>The draft genomic sequence of strain Chitinophaga oryziterrae JCM 16595.</title>
        <authorList>
            <person name="Zhang X."/>
        </authorList>
    </citation>
    <scope>NUCLEOTIDE SEQUENCE [LARGE SCALE GENOMIC DNA]</scope>
    <source>
        <strain evidence="5 6">JCM 16595</strain>
    </source>
</reference>
<evidence type="ECO:0000256" key="1">
    <source>
        <dbReference type="ARBA" id="ARBA00023015"/>
    </source>
</evidence>
<name>A0A6N8J3T0_9BACT</name>
<evidence type="ECO:0000256" key="3">
    <source>
        <dbReference type="ARBA" id="ARBA00023163"/>
    </source>
</evidence>
<proteinExistence type="predicted"/>
<dbReference type="SMART" id="SM00342">
    <property type="entry name" value="HTH_ARAC"/>
    <property type="match status" value="1"/>
</dbReference>
<dbReference type="PANTHER" id="PTHR46796">
    <property type="entry name" value="HTH-TYPE TRANSCRIPTIONAL ACTIVATOR RHAS-RELATED"/>
    <property type="match status" value="1"/>
</dbReference>
<dbReference type="Gene3D" id="1.10.10.60">
    <property type="entry name" value="Homeodomain-like"/>
    <property type="match status" value="1"/>
</dbReference>
<dbReference type="Pfam" id="PF20240">
    <property type="entry name" value="DUF6597"/>
    <property type="match status" value="1"/>
</dbReference>
<dbReference type="InterPro" id="IPR018060">
    <property type="entry name" value="HTH_AraC"/>
</dbReference>
<dbReference type="OrthoDB" id="635259at2"/>
<accession>A0A6N8J3T0</accession>
<keyword evidence="1" id="KW-0805">Transcription regulation</keyword>
<organism evidence="5 6">
    <name type="scientific">Chitinophaga oryziterrae</name>
    <dbReference type="NCBI Taxonomy" id="1031224"/>
    <lineage>
        <taxon>Bacteria</taxon>
        <taxon>Pseudomonadati</taxon>
        <taxon>Bacteroidota</taxon>
        <taxon>Chitinophagia</taxon>
        <taxon>Chitinophagales</taxon>
        <taxon>Chitinophagaceae</taxon>
        <taxon>Chitinophaga</taxon>
    </lineage>
</organism>